<dbReference type="InterPro" id="IPR020940">
    <property type="entry name" value="Thymidylate_synthase_AS"/>
</dbReference>
<dbReference type="InterPro" id="IPR045097">
    <property type="entry name" value="Thymidate_synth/dCMP_Mease"/>
</dbReference>
<dbReference type="CDD" id="cd00351">
    <property type="entry name" value="TS_Pyrimidine_HMase"/>
    <property type="match status" value="1"/>
</dbReference>
<evidence type="ECO:0000256" key="14">
    <source>
        <dbReference type="ARBA" id="ARBA00025154"/>
    </source>
</evidence>
<comment type="catalytic activity">
    <reaction evidence="16">
        <text>(6S)-5,6,7,8-tetrahydrofolate + NADP(+) = 7,8-dihydrofolate + NADPH + H(+)</text>
        <dbReference type="Rhea" id="RHEA:15009"/>
        <dbReference type="ChEBI" id="CHEBI:15378"/>
        <dbReference type="ChEBI" id="CHEBI:57451"/>
        <dbReference type="ChEBI" id="CHEBI:57453"/>
        <dbReference type="ChEBI" id="CHEBI:57783"/>
        <dbReference type="ChEBI" id="CHEBI:58349"/>
        <dbReference type="EC" id="1.5.1.3"/>
    </reaction>
</comment>
<dbReference type="InterPro" id="IPR000398">
    <property type="entry name" value="Thymidylate_synthase"/>
</dbReference>
<keyword evidence="20" id="KW-1185">Reference proteome</keyword>
<dbReference type="Gene3D" id="3.30.572.10">
    <property type="entry name" value="Thymidylate synthase/dCMP hydroxymethylase domain"/>
    <property type="match status" value="1"/>
</dbReference>
<evidence type="ECO:0000313" key="19">
    <source>
        <dbReference type="EMBL" id="KAF8818014.1"/>
    </source>
</evidence>
<comment type="catalytic activity">
    <reaction evidence="15">
        <text>dUMP + (6R)-5,10-methylene-5,6,7,8-tetrahydrofolate = 7,8-dihydrofolate + dTMP</text>
        <dbReference type="Rhea" id="RHEA:12104"/>
        <dbReference type="ChEBI" id="CHEBI:15636"/>
        <dbReference type="ChEBI" id="CHEBI:57451"/>
        <dbReference type="ChEBI" id="CHEBI:63528"/>
        <dbReference type="ChEBI" id="CHEBI:246422"/>
        <dbReference type="EC" id="2.1.1.45"/>
    </reaction>
</comment>
<comment type="similarity">
    <text evidence="2">In the C-terminal section; belongs to the thymidylate synthase family.</text>
</comment>
<keyword evidence="8" id="KW-0489">Methyltransferase</keyword>
<comment type="function">
    <text evidence="14">Bifunctional enzyme. Involved in de novo dTMP biosynthesis. Key enzyme in folate metabolism. Catalyzes an essential reaction for de novo glycine and purine synthesis, DNA precursor synthesis, and for the conversion of dUMP to dTMP.</text>
</comment>
<dbReference type="CDD" id="cd00209">
    <property type="entry name" value="DHFR"/>
    <property type="match status" value="1"/>
</dbReference>
<dbReference type="InterPro" id="IPR024072">
    <property type="entry name" value="DHFR-like_dom_sf"/>
</dbReference>
<name>A0ABQ7J4J4_9APIC</name>
<evidence type="ECO:0000256" key="7">
    <source>
        <dbReference type="ARBA" id="ARBA00022563"/>
    </source>
</evidence>
<dbReference type="PROSITE" id="PS00091">
    <property type="entry name" value="THYMIDYLATE_SYNTHASE"/>
    <property type="match status" value="1"/>
</dbReference>
<sequence length="645" mass="74140">FFKFFILAIGYDVYAKKLLTSSFKTLIPTIPCCCFWFTEMAAFNGNLMKRLRPAASAQVPLYIVAAMEPNGGIGKDGKLPWPVLSRDMQHFKHVTTKRKDFDFKNAVVMGRKTWNSLPVKYRPLPERINFVLSKTLLAATSFLHNCVTSLDFYEHCYDIFLYRHFSACSNQRSPIGLFSIGSGKTDSSNMIGGTDVHVIQSVNEMFRIISDNYGDKIEGIFIIGGYQIYKEVMEKGLADSIYLTRIGKKFECDVFMPDIPEDFYEVSSLSSTFVEKDIPFDFVLYSRRNSKENIIDSENECGDDKKICTPRHSINNEIDFIESLTQQNSQNRDLLLSHPSILYRKHEELQYLDCVAEIIQKANKQEDRTGVGTMSLFGKQMRFSLRESFPLLTTKRVFWKGVVEELLWFIKGSTNAKILSEKGVKIWEKNGSRDYLDSIGLTHREAGDLAFSSSLEHSFSCFIGPIYGFQWRHFGADYVDMNTDYTDKGIDQLQDCIHRLKTNPNDRRIILTAWNPSALIHMALPPCHVLCQFYVANGELSCLMFQRSCDMGLGVPFNIASYSLLTCMLAQVCDLKRGDFVYCLGNAHVYLNHIEPLKVQLRRFPRPFPCLKIQPDIKDIDKFQPEHFKLDCYYPYNRIEMDMAV</sequence>
<dbReference type="EMBL" id="JADAQX010001127">
    <property type="protein sequence ID" value="KAF8818014.1"/>
    <property type="molecule type" value="Genomic_DNA"/>
</dbReference>
<evidence type="ECO:0000256" key="1">
    <source>
        <dbReference type="ARBA" id="ARBA00004903"/>
    </source>
</evidence>
<keyword evidence="9" id="KW-0808">Transferase</keyword>
<dbReference type="SUPFAM" id="SSF55831">
    <property type="entry name" value="Thymidylate synthase/dCMP hydroxymethylase"/>
    <property type="match status" value="1"/>
</dbReference>
<dbReference type="EC" id="2.1.1.45" evidence="4"/>
<evidence type="ECO:0000256" key="11">
    <source>
        <dbReference type="ARBA" id="ARBA00022857"/>
    </source>
</evidence>
<evidence type="ECO:0000256" key="2">
    <source>
        <dbReference type="ARBA" id="ARBA00006900"/>
    </source>
</evidence>
<keyword evidence="10" id="KW-0545">Nucleotide biosynthesis</keyword>
<dbReference type="PROSITE" id="PS51330">
    <property type="entry name" value="DHFR_2"/>
    <property type="match status" value="1"/>
</dbReference>
<dbReference type="InterPro" id="IPR012262">
    <property type="entry name" value="DHFR-TS"/>
</dbReference>
<protein>
    <recommendedName>
        <fullName evidence="6">Bifunctional dihydrofolate reductase-thymidylate synthase</fullName>
        <ecNumber evidence="5">1.5.1.3</ecNumber>
        <ecNumber evidence="4">2.1.1.45</ecNumber>
    </recommendedName>
</protein>
<dbReference type="InterPro" id="IPR001796">
    <property type="entry name" value="DHFR_dom"/>
</dbReference>
<accession>A0ABQ7J4J4</accession>
<dbReference type="Proteomes" id="UP000823046">
    <property type="component" value="Unassembled WGS sequence"/>
</dbReference>
<evidence type="ECO:0000256" key="10">
    <source>
        <dbReference type="ARBA" id="ARBA00022727"/>
    </source>
</evidence>
<dbReference type="PRINTS" id="PR00108">
    <property type="entry name" value="THYMDSNTHASE"/>
</dbReference>
<keyword evidence="12" id="KW-0560">Oxidoreductase</keyword>
<evidence type="ECO:0000256" key="5">
    <source>
        <dbReference type="ARBA" id="ARBA00012856"/>
    </source>
</evidence>
<dbReference type="PANTHER" id="PTHR11548:SF2">
    <property type="entry name" value="THYMIDYLATE SYNTHASE"/>
    <property type="match status" value="1"/>
</dbReference>
<keyword evidence="13" id="KW-0511">Multifunctional enzyme</keyword>
<evidence type="ECO:0000256" key="4">
    <source>
        <dbReference type="ARBA" id="ARBA00011947"/>
    </source>
</evidence>
<gene>
    <name evidence="19" type="ORF">IE077_002322</name>
</gene>
<dbReference type="InterPro" id="IPR023451">
    <property type="entry name" value="Thymidate_synth/dCMP_Mease_dom"/>
</dbReference>
<comment type="pathway">
    <text evidence="1">Cofactor biosynthesis; tetrahydrofolate biosynthesis; 5,6,7,8-tetrahydrofolate from 7,8-dihydrofolate: step 1/1.</text>
</comment>
<dbReference type="Gene3D" id="3.40.430.10">
    <property type="entry name" value="Dihydrofolate Reductase, subunit A"/>
    <property type="match status" value="1"/>
</dbReference>
<evidence type="ECO:0000313" key="20">
    <source>
        <dbReference type="Proteomes" id="UP000823046"/>
    </source>
</evidence>
<dbReference type="HAMAP" id="MF_00008">
    <property type="entry name" value="Thymidy_synth_bact"/>
    <property type="match status" value="1"/>
</dbReference>
<evidence type="ECO:0000256" key="12">
    <source>
        <dbReference type="ARBA" id="ARBA00023002"/>
    </source>
</evidence>
<evidence type="ECO:0000256" key="16">
    <source>
        <dbReference type="ARBA" id="ARBA00048873"/>
    </source>
</evidence>
<evidence type="ECO:0000256" key="3">
    <source>
        <dbReference type="ARBA" id="ARBA00010176"/>
    </source>
</evidence>
<comment type="caution">
    <text evidence="19">The sequence shown here is derived from an EMBL/GenBank/DDBJ whole genome shotgun (WGS) entry which is preliminary data.</text>
</comment>
<dbReference type="InterPro" id="IPR017925">
    <property type="entry name" value="DHFR_CS"/>
</dbReference>
<evidence type="ECO:0000256" key="13">
    <source>
        <dbReference type="ARBA" id="ARBA00023268"/>
    </source>
</evidence>
<evidence type="ECO:0000256" key="9">
    <source>
        <dbReference type="ARBA" id="ARBA00022679"/>
    </source>
</evidence>
<organism evidence="19 20">
    <name type="scientific">Cardiosporidium cionae</name>
    <dbReference type="NCBI Taxonomy" id="476202"/>
    <lineage>
        <taxon>Eukaryota</taxon>
        <taxon>Sar</taxon>
        <taxon>Alveolata</taxon>
        <taxon>Apicomplexa</taxon>
        <taxon>Aconoidasida</taxon>
        <taxon>Nephromycida</taxon>
        <taxon>Cardiosporidium</taxon>
    </lineage>
</organism>
<proteinExistence type="inferred from homology"/>
<dbReference type="InterPro" id="IPR036926">
    <property type="entry name" value="Thymidate_synth/dCMP_Mease_sf"/>
</dbReference>
<dbReference type="NCBIfam" id="TIGR03284">
    <property type="entry name" value="thym_sym"/>
    <property type="match status" value="1"/>
</dbReference>
<dbReference type="Pfam" id="PF00303">
    <property type="entry name" value="Thymidylat_synt"/>
    <property type="match status" value="1"/>
</dbReference>
<feature type="domain" description="DHFR" evidence="18">
    <location>
        <begin position="60"/>
        <end position="287"/>
    </location>
</feature>
<dbReference type="PANTHER" id="PTHR11548">
    <property type="entry name" value="THYMIDYLATE SYNTHASE 1"/>
    <property type="match status" value="1"/>
</dbReference>
<keyword evidence="7" id="KW-0554">One-carbon metabolism</keyword>
<comment type="similarity">
    <text evidence="3">In the N-terminal section; belongs to the dihydrofolate reductase family.</text>
</comment>
<dbReference type="SUPFAM" id="SSF53597">
    <property type="entry name" value="Dihydrofolate reductase-like"/>
    <property type="match status" value="1"/>
</dbReference>
<dbReference type="PROSITE" id="PS00075">
    <property type="entry name" value="DHFR_1"/>
    <property type="match status" value="1"/>
</dbReference>
<reference evidence="19 20" key="1">
    <citation type="journal article" date="2020" name="bioRxiv">
        <title>Metabolic contributions of an alphaproteobacterial endosymbiont in the apicomplexan Cardiosporidium cionae.</title>
        <authorList>
            <person name="Hunter E.S."/>
            <person name="Paight C.J."/>
            <person name="Lane C.E."/>
        </authorList>
    </citation>
    <scope>NUCLEOTIDE SEQUENCE [LARGE SCALE GENOMIC DNA]</scope>
    <source>
        <strain evidence="19">ESH_2018</strain>
    </source>
</reference>
<evidence type="ECO:0000256" key="15">
    <source>
        <dbReference type="ARBA" id="ARBA00047344"/>
    </source>
</evidence>
<dbReference type="Pfam" id="PF00186">
    <property type="entry name" value="DHFR_1"/>
    <property type="match status" value="2"/>
</dbReference>
<feature type="active site" evidence="17">
    <location>
        <position position="527"/>
    </location>
</feature>
<evidence type="ECO:0000256" key="6">
    <source>
        <dbReference type="ARBA" id="ARBA00019798"/>
    </source>
</evidence>
<evidence type="ECO:0000256" key="17">
    <source>
        <dbReference type="PROSITE-ProRule" id="PRU10016"/>
    </source>
</evidence>
<keyword evidence="11" id="KW-0521">NADP</keyword>
<feature type="non-terminal residue" evidence="19">
    <location>
        <position position="1"/>
    </location>
</feature>
<evidence type="ECO:0000256" key="8">
    <source>
        <dbReference type="ARBA" id="ARBA00022603"/>
    </source>
</evidence>
<dbReference type="PIRSF" id="PIRSF000389">
    <property type="entry name" value="DHFR-TS"/>
    <property type="match status" value="1"/>
</dbReference>
<dbReference type="EC" id="1.5.1.3" evidence="5"/>
<evidence type="ECO:0000259" key="18">
    <source>
        <dbReference type="PROSITE" id="PS51330"/>
    </source>
</evidence>